<evidence type="ECO:0000256" key="3">
    <source>
        <dbReference type="ARBA" id="ARBA00022989"/>
    </source>
</evidence>
<dbReference type="EMBL" id="QGMH01000239">
    <property type="protein sequence ID" value="TVY22693.1"/>
    <property type="molecule type" value="Genomic_DNA"/>
</dbReference>
<gene>
    <name evidence="7" type="ORF">LHYA1_G007671</name>
</gene>
<keyword evidence="8" id="KW-1185">Reference proteome</keyword>
<sequence length="636" mass="69922">MWATLHGGPAPGFSTTLLLVYYKGGKGTGSKTRQASCWSPDPHLTTLPDLYGGSEYISALEVFLPDLCTSKRRQMMDTATELTAPAANLEHAESYKSAAAKRVETLGTVRHRHEHTNEIILVPTPSNDPNDPLNWSQGFKYYTAFIICLAMFMCNFLAAGPTIAMVQTAQDFFPDWKKIGLIAAISKVAYFFTSTSLLQGTGNMIWMPLVNKYGRRPIYLISYSIYLICAIWAACTHSYGSFLAARILLGFGAGAAETMAPLSIADIFFLHERGAIMALYSASLVSGVSGGIIIAGLITIKHHWRVIYYVAIALVGATLLLAYLTFPETSYKRNIELDPHGHPTTVVEDQAAGQPIDTPSDEKINTGAHVEAAPGSIPKKKSYAQRLKIFSGTYTEESFWKLFIRPFALILLPPILWCALVQSVTIGFIVAVTSNVASAYSTAYQFKPYQTGLCFFAAIIGAAIGILAGGHLSDIVADFFTRRNGGVREPEMRLPAIMISLVTTPLALILYGVGIQYNLHWICPTIGLALLNFSIVQATNVALVYVIDGYRPIAGEVTLTTMGFKSAFGFLLSFYTNPWIEQSGYLNAYGAMAGISAGILIFWIPLYIWGKRIRHATWQWRVTQFVHWDEDREVGE</sequence>
<feature type="transmembrane region" description="Helical" evidence="5">
    <location>
        <begin position="519"/>
        <end position="545"/>
    </location>
</feature>
<evidence type="ECO:0000256" key="4">
    <source>
        <dbReference type="ARBA" id="ARBA00023136"/>
    </source>
</evidence>
<feature type="domain" description="Major facilitator superfamily (MFS) profile" evidence="6">
    <location>
        <begin position="143"/>
        <end position="614"/>
    </location>
</feature>
<reference evidence="7 8" key="1">
    <citation type="submission" date="2018-05" db="EMBL/GenBank/DDBJ databases">
        <title>Genome sequencing and assembly of the regulated plant pathogen Lachnellula willkommii and related sister species for the development of diagnostic species identification markers.</title>
        <authorList>
            <person name="Giroux E."/>
            <person name="Bilodeau G."/>
        </authorList>
    </citation>
    <scope>NUCLEOTIDE SEQUENCE [LARGE SCALE GENOMIC DNA]</scope>
    <source>
        <strain evidence="7 8">CBS 185.66</strain>
    </source>
</reference>
<feature type="transmembrane region" description="Helical" evidence="5">
    <location>
        <begin position="449"/>
        <end position="473"/>
    </location>
</feature>
<evidence type="ECO:0000256" key="1">
    <source>
        <dbReference type="ARBA" id="ARBA00004141"/>
    </source>
</evidence>
<feature type="transmembrane region" description="Helical" evidence="5">
    <location>
        <begin position="306"/>
        <end position="326"/>
    </location>
</feature>
<proteinExistence type="predicted"/>
<feature type="transmembrane region" description="Helical" evidence="5">
    <location>
        <begin position="245"/>
        <end position="270"/>
    </location>
</feature>
<dbReference type="SUPFAM" id="SSF103473">
    <property type="entry name" value="MFS general substrate transporter"/>
    <property type="match status" value="1"/>
</dbReference>
<accession>A0A8H8QTW2</accession>
<dbReference type="GO" id="GO:0005886">
    <property type="term" value="C:plasma membrane"/>
    <property type="evidence" value="ECO:0007669"/>
    <property type="project" value="TreeGrafter"/>
</dbReference>
<dbReference type="PANTHER" id="PTHR23502">
    <property type="entry name" value="MAJOR FACILITATOR SUPERFAMILY"/>
    <property type="match status" value="1"/>
</dbReference>
<feature type="transmembrane region" description="Helical" evidence="5">
    <location>
        <begin position="588"/>
        <end position="609"/>
    </location>
</feature>
<dbReference type="AlphaFoldDB" id="A0A8H8QTW2"/>
<dbReference type="OrthoDB" id="5215911at2759"/>
<evidence type="ECO:0000313" key="7">
    <source>
        <dbReference type="EMBL" id="TVY22693.1"/>
    </source>
</evidence>
<dbReference type="Proteomes" id="UP000431533">
    <property type="component" value="Unassembled WGS sequence"/>
</dbReference>
<dbReference type="PANTHER" id="PTHR23502:SF34">
    <property type="entry name" value="PROTEIN HOL1"/>
    <property type="match status" value="1"/>
</dbReference>
<dbReference type="RefSeq" id="XP_031001481.1">
    <property type="nucleotide sequence ID" value="XM_031152600.1"/>
</dbReference>
<dbReference type="Pfam" id="PF07690">
    <property type="entry name" value="MFS_1"/>
    <property type="match status" value="1"/>
</dbReference>
<comment type="caution">
    <text evidence="7">The sequence shown here is derived from an EMBL/GenBank/DDBJ whole genome shotgun (WGS) entry which is preliminary data.</text>
</comment>
<dbReference type="GeneID" id="41987869"/>
<keyword evidence="4 5" id="KW-0472">Membrane</keyword>
<feature type="transmembrane region" description="Helical" evidence="5">
    <location>
        <begin position="557"/>
        <end position="576"/>
    </location>
</feature>
<evidence type="ECO:0000313" key="8">
    <source>
        <dbReference type="Proteomes" id="UP000431533"/>
    </source>
</evidence>
<feature type="transmembrane region" description="Helical" evidence="5">
    <location>
        <begin position="277"/>
        <end position="300"/>
    </location>
</feature>
<evidence type="ECO:0000259" key="6">
    <source>
        <dbReference type="PROSITE" id="PS50850"/>
    </source>
</evidence>
<dbReference type="InterPro" id="IPR011701">
    <property type="entry name" value="MFS"/>
</dbReference>
<dbReference type="InterPro" id="IPR036259">
    <property type="entry name" value="MFS_trans_sf"/>
</dbReference>
<dbReference type="InterPro" id="IPR020846">
    <property type="entry name" value="MFS_dom"/>
</dbReference>
<dbReference type="GO" id="GO:0022857">
    <property type="term" value="F:transmembrane transporter activity"/>
    <property type="evidence" value="ECO:0007669"/>
    <property type="project" value="InterPro"/>
</dbReference>
<organism evidence="7 8">
    <name type="scientific">Lachnellula hyalina</name>
    <dbReference type="NCBI Taxonomy" id="1316788"/>
    <lineage>
        <taxon>Eukaryota</taxon>
        <taxon>Fungi</taxon>
        <taxon>Dikarya</taxon>
        <taxon>Ascomycota</taxon>
        <taxon>Pezizomycotina</taxon>
        <taxon>Leotiomycetes</taxon>
        <taxon>Helotiales</taxon>
        <taxon>Lachnaceae</taxon>
        <taxon>Lachnellula</taxon>
    </lineage>
</organism>
<dbReference type="Gene3D" id="1.20.1250.20">
    <property type="entry name" value="MFS general substrate transporter like domains"/>
    <property type="match status" value="1"/>
</dbReference>
<feature type="transmembrane region" description="Helical" evidence="5">
    <location>
        <begin position="494"/>
        <end position="513"/>
    </location>
</feature>
<feature type="transmembrane region" description="Helical" evidence="5">
    <location>
        <begin position="407"/>
        <end position="429"/>
    </location>
</feature>
<feature type="transmembrane region" description="Helical" evidence="5">
    <location>
        <begin position="218"/>
        <end position="239"/>
    </location>
</feature>
<dbReference type="PROSITE" id="PS50850">
    <property type="entry name" value="MFS"/>
    <property type="match status" value="1"/>
</dbReference>
<evidence type="ECO:0000256" key="5">
    <source>
        <dbReference type="SAM" id="Phobius"/>
    </source>
</evidence>
<name>A0A8H8QTW2_9HELO</name>
<comment type="subcellular location">
    <subcellularLocation>
        <location evidence="1">Membrane</location>
        <topology evidence="1">Multi-pass membrane protein</topology>
    </subcellularLocation>
</comment>
<keyword evidence="3 5" id="KW-1133">Transmembrane helix</keyword>
<feature type="transmembrane region" description="Helical" evidence="5">
    <location>
        <begin position="141"/>
        <end position="159"/>
    </location>
</feature>
<protein>
    <submittedName>
        <fullName evidence="7">Putative MFS-type transporter protein</fullName>
    </submittedName>
</protein>
<evidence type="ECO:0000256" key="2">
    <source>
        <dbReference type="ARBA" id="ARBA00022692"/>
    </source>
</evidence>
<keyword evidence="2 5" id="KW-0812">Transmembrane</keyword>